<feature type="domain" description="Glycosyl hydrolase family 67 catalytic" evidence="3">
    <location>
        <begin position="113"/>
        <end position="425"/>
    </location>
</feature>
<evidence type="ECO:0000259" key="3">
    <source>
        <dbReference type="Pfam" id="PF07488"/>
    </source>
</evidence>
<sequence>MKSLFSCVFFLATLTLRAQDGHSLWLQNKASKSVTVICTKKSPTLSIAIRELKDGWQGKADASCTLSIKKDKTIKSDGFKLSENAVEANTDKGILYGAYELLRRQQLQEAITGEVENPSYEIRILNHWDNPDGSVERGYAGNSIFWRSNDALVVTEQDKKLWQEYARANASVGINGTVLNNVNASPLILSADYLNRVKAIAEVLRPYGIKVYLSVKFSSPALLGKLKTSDPLDAEVIAWWKNKVKEIYSIIPDFGGLLVKASSEGQPGPQDFGRTHADGANMLADALKPYGGIVMWRAFVYSPNDKDRAKQAYNEFMPLDGKFSDNVIIQVKNGPIDFQPREPFSALFGAMKKTSVMPEFQITQEYLGHSIHLVFLSPMWEECLQSDTYQQGEGSTVARCTDGSIYNQTYTAIAGVANIGLDANWCGNDFAQANWYAFGRLAWNVNFKSAQIADEWLKLTFYNATSNETSATSYATEWTSNFLSPVKQMMLDSREAAVNYMTPLGLHHIMAANEHYGPQPWWAPEGTRADWTPPYYHRASKDGIGFNRTTTGSDAVGQYHEPLASQLNDPKTCPENLLLWFHHLPWNYNMKDGRILWDELCYRYDSGVQQVRSFQKTWDKAQSYVDSVRFKSVQQNLRLQCRNAILWKDACLLYFQRFSQLPIPYDIERPVHDLDDIIKNDRRNY</sequence>
<dbReference type="GO" id="GO:0046559">
    <property type="term" value="F:alpha-glucuronidase activity"/>
    <property type="evidence" value="ECO:0007669"/>
    <property type="project" value="InterPro"/>
</dbReference>
<dbReference type="InterPro" id="IPR011099">
    <property type="entry name" value="Glyco_hydro_67_C"/>
</dbReference>
<evidence type="ECO:0000259" key="2">
    <source>
        <dbReference type="Pfam" id="PF07477"/>
    </source>
</evidence>
<feature type="domain" description="Glycosyl hydrolase family 67 C-terminal" evidence="2">
    <location>
        <begin position="426"/>
        <end position="666"/>
    </location>
</feature>
<name>A0A9E2SFK3_9BACT</name>
<evidence type="ECO:0000313" key="4">
    <source>
        <dbReference type="EMBL" id="MBV4360185.1"/>
    </source>
</evidence>
<dbReference type="InterPro" id="IPR011100">
    <property type="entry name" value="Glyco_hydro_67_cat"/>
</dbReference>
<dbReference type="RefSeq" id="WP_217794451.1">
    <property type="nucleotide sequence ID" value="NZ_JAHSPG010000017.1"/>
</dbReference>
<dbReference type="EMBL" id="JAHSPG010000017">
    <property type="protein sequence ID" value="MBV4360185.1"/>
    <property type="molecule type" value="Genomic_DNA"/>
</dbReference>
<evidence type="ECO:0000313" key="5">
    <source>
        <dbReference type="Proteomes" id="UP000812270"/>
    </source>
</evidence>
<dbReference type="Pfam" id="PF07488">
    <property type="entry name" value="Glyco_hydro_67M"/>
    <property type="match status" value="1"/>
</dbReference>
<proteinExistence type="predicted"/>
<dbReference type="PANTHER" id="PTHR39207:SF1">
    <property type="entry name" value="ALPHA-GLUCURONIDASE A"/>
    <property type="match status" value="1"/>
</dbReference>
<reference evidence="4" key="1">
    <citation type="submission" date="2021-06" db="EMBL/GenBank/DDBJ databases">
        <authorList>
            <person name="Huq M.A."/>
        </authorList>
    </citation>
    <scope>NUCLEOTIDE SEQUENCE</scope>
    <source>
        <strain evidence="4">MAH-26</strain>
    </source>
</reference>
<keyword evidence="5" id="KW-1185">Reference proteome</keyword>
<dbReference type="Pfam" id="PF07477">
    <property type="entry name" value="Glyco_hydro_67C"/>
    <property type="match status" value="1"/>
</dbReference>
<dbReference type="GO" id="GO:0045493">
    <property type="term" value="P:xylan catabolic process"/>
    <property type="evidence" value="ECO:0007669"/>
    <property type="project" value="InterPro"/>
</dbReference>
<dbReference type="GO" id="GO:0005576">
    <property type="term" value="C:extracellular region"/>
    <property type="evidence" value="ECO:0007669"/>
    <property type="project" value="InterPro"/>
</dbReference>
<protein>
    <submittedName>
        <fullName evidence="4">Alpha-glucuronidase</fullName>
    </submittedName>
</protein>
<dbReference type="Proteomes" id="UP000812270">
    <property type="component" value="Unassembled WGS sequence"/>
</dbReference>
<dbReference type="PANTHER" id="PTHR39207">
    <property type="entry name" value="ALPHA-GLUCURONIDASE A"/>
    <property type="match status" value="1"/>
</dbReference>
<dbReference type="GO" id="GO:0033939">
    <property type="term" value="F:xylan alpha-1,2-glucuronosidase activity"/>
    <property type="evidence" value="ECO:0007669"/>
    <property type="project" value="TreeGrafter"/>
</dbReference>
<dbReference type="AlphaFoldDB" id="A0A9E2SFK3"/>
<gene>
    <name evidence="4" type="ORF">KTO63_23675</name>
</gene>
<keyword evidence="1" id="KW-0732">Signal</keyword>
<feature type="signal peptide" evidence="1">
    <location>
        <begin position="1"/>
        <end position="18"/>
    </location>
</feature>
<evidence type="ECO:0000256" key="1">
    <source>
        <dbReference type="SAM" id="SignalP"/>
    </source>
</evidence>
<feature type="chain" id="PRO_5038693772" evidence="1">
    <location>
        <begin position="19"/>
        <end position="685"/>
    </location>
</feature>
<comment type="caution">
    <text evidence="4">The sequence shown here is derived from an EMBL/GenBank/DDBJ whole genome shotgun (WGS) entry which is preliminary data.</text>
</comment>
<organism evidence="4 5">
    <name type="scientific">Pinibacter aurantiacus</name>
    <dbReference type="NCBI Taxonomy" id="2851599"/>
    <lineage>
        <taxon>Bacteria</taxon>
        <taxon>Pseudomonadati</taxon>
        <taxon>Bacteroidota</taxon>
        <taxon>Chitinophagia</taxon>
        <taxon>Chitinophagales</taxon>
        <taxon>Chitinophagaceae</taxon>
        <taxon>Pinibacter</taxon>
    </lineage>
</organism>
<accession>A0A9E2SFK3</accession>